<name>A0A1T3CLW0_9HYPO</name>
<evidence type="ECO:0000256" key="1">
    <source>
        <dbReference type="SAM" id="MobiDB-lite"/>
    </source>
</evidence>
<evidence type="ECO:0000313" key="3">
    <source>
        <dbReference type="EMBL" id="OPB42069.1"/>
    </source>
</evidence>
<dbReference type="AlphaFoldDB" id="A0A1T3CLW0"/>
<dbReference type="Proteomes" id="UP000191004">
    <property type="component" value="Unassembled WGS sequence"/>
</dbReference>
<protein>
    <recommendedName>
        <fullName evidence="2">UVR domain-containing protein</fullName>
    </recommendedName>
</protein>
<dbReference type="OrthoDB" id="4896414at2759"/>
<reference evidence="3 4" key="1">
    <citation type="submission" date="2016-04" db="EMBL/GenBank/DDBJ databases">
        <title>Multiple horizontal gene transfer events from other fungi enriched the ability of the initially mycotrophic fungus Trichoderma (Ascomycota) to feed on dead plant biomass.</title>
        <authorList>
            <person name="Atanasova L."/>
            <person name="Chenthamara K."/>
            <person name="Zhang J."/>
            <person name="Grujic M."/>
            <person name="Henrissat B."/>
            <person name="Kuo A."/>
            <person name="Aertz A."/>
            <person name="Salamov A."/>
            <person name="Lipzen A."/>
            <person name="Labutti K."/>
            <person name="Barry K."/>
            <person name="Miao Y."/>
            <person name="Rahimi M.J."/>
            <person name="Shen Q."/>
            <person name="Grigoriev I.V."/>
            <person name="Kubicek C.P."/>
            <person name="Druzhinina I.S."/>
        </authorList>
    </citation>
    <scope>NUCLEOTIDE SEQUENCE [LARGE SCALE GENOMIC DNA]</scope>
    <source>
        <strain evidence="3 4">NJAU 4742</strain>
    </source>
</reference>
<dbReference type="InterPro" id="IPR001943">
    <property type="entry name" value="UVR_dom"/>
</dbReference>
<gene>
    <name evidence="3" type="ORF">A0O28_0031860</name>
</gene>
<proteinExistence type="predicted"/>
<dbReference type="PROSITE" id="PS50151">
    <property type="entry name" value="UVR"/>
    <property type="match status" value="1"/>
</dbReference>
<sequence length="248" mass="27647">MPVAQQNERPQVPEHIQSHLDEIHKTAEAAEAAIKAGNTELATELKAQLKHLFENAPEDAKTGGFIGSGGNNIPVPPKDDTEDLPESQKQINAELKELATALHKAIQDEDHETAKELRAQISALRQKSQQESKITSKAAGFFQIWVEIHNLDSSRLFNDGGWNVPHGWFESDRVADSLGYGDVAYIHMGGAPGPGIFCTAYYSYRDGAAYSGSFTWTVGDDYRGYSDGRWDSWHSWDGRIIRFYVQQR</sequence>
<evidence type="ECO:0000313" key="4">
    <source>
        <dbReference type="Proteomes" id="UP000191004"/>
    </source>
</evidence>
<comment type="caution">
    <text evidence="3">The sequence shown here is derived from an EMBL/GenBank/DDBJ whole genome shotgun (WGS) entry which is preliminary data.</text>
</comment>
<accession>A0A1T3CLW0</accession>
<evidence type="ECO:0000259" key="2">
    <source>
        <dbReference type="PROSITE" id="PS50151"/>
    </source>
</evidence>
<feature type="domain" description="UVR" evidence="2">
    <location>
        <begin position="92"/>
        <end position="127"/>
    </location>
</feature>
<dbReference type="EMBL" id="LVVK01000013">
    <property type="protein sequence ID" value="OPB42069.1"/>
    <property type="molecule type" value="Genomic_DNA"/>
</dbReference>
<keyword evidence="4" id="KW-1185">Reference proteome</keyword>
<feature type="region of interest" description="Disordered" evidence="1">
    <location>
        <begin position="62"/>
        <end position="84"/>
    </location>
</feature>
<organism evidence="3 4">
    <name type="scientific">Trichoderma guizhouense</name>
    <dbReference type="NCBI Taxonomy" id="1491466"/>
    <lineage>
        <taxon>Eukaryota</taxon>
        <taxon>Fungi</taxon>
        <taxon>Dikarya</taxon>
        <taxon>Ascomycota</taxon>
        <taxon>Pezizomycotina</taxon>
        <taxon>Sordariomycetes</taxon>
        <taxon>Hypocreomycetidae</taxon>
        <taxon>Hypocreales</taxon>
        <taxon>Hypocreaceae</taxon>
        <taxon>Trichoderma</taxon>
    </lineage>
</organism>